<feature type="chain" id="PRO_5009133831" evidence="1">
    <location>
        <begin position="19"/>
        <end position="229"/>
    </location>
</feature>
<evidence type="ECO:0000256" key="1">
    <source>
        <dbReference type="SAM" id="SignalP"/>
    </source>
</evidence>
<dbReference type="Proteomes" id="UP000095009">
    <property type="component" value="Unassembled WGS sequence"/>
</dbReference>
<keyword evidence="3" id="KW-1185">Reference proteome</keyword>
<evidence type="ECO:0000313" key="2">
    <source>
        <dbReference type="EMBL" id="ODQ63972.1"/>
    </source>
</evidence>
<dbReference type="AlphaFoldDB" id="A0A1E3PGC1"/>
<proteinExistence type="predicted"/>
<feature type="signal peptide" evidence="1">
    <location>
        <begin position="1"/>
        <end position="18"/>
    </location>
</feature>
<organism evidence="2 3">
    <name type="scientific">Nadsonia fulvescens var. elongata DSM 6958</name>
    <dbReference type="NCBI Taxonomy" id="857566"/>
    <lineage>
        <taxon>Eukaryota</taxon>
        <taxon>Fungi</taxon>
        <taxon>Dikarya</taxon>
        <taxon>Ascomycota</taxon>
        <taxon>Saccharomycotina</taxon>
        <taxon>Dipodascomycetes</taxon>
        <taxon>Dipodascales</taxon>
        <taxon>Dipodascales incertae sedis</taxon>
        <taxon>Nadsonia</taxon>
    </lineage>
</organism>
<accession>A0A1E3PGC1</accession>
<gene>
    <name evidence="2" type="ORF">NADFUDRAFT_84027</name>
</gene>
<keyword evidence="1" id="KW-0732">Signal</keyword>
<sequence>MVVVISVLLWTDFPNTVANEIANGLKVEISEVHITGMSLSTGIEVQVLSELNMNYGGVVSSCAHTLISKGAGLLNTVNLRPSTIKLYFPNDNGEYDKKKDSDMASTAREDIYVAQADIPFTVLNIGDHTTTKLSFTTKIHNFRNPKTMSKMAYMLINNESFEVLGQMDLIIAKGWLRTGHINLAITEIVNPSGGVFNSTMLEYTKSSYHNFGHALSSLNDFSIKENSEL</sequence>
<reference evidence="2 3" key="1">
    <citation type="journal article" date="2016" name="Proc. Natl. Acad. Sci. U.S.A.">
        <title>Comparative genomics of biotechnologically important yeasts.</title>
        <authorList>
            <person name="Riley R."/>
            <person name="Haridas S."/>
            <person name="Wolfe K.H."/>
            <person name="Lopes M.R."/>
            <person name="Hittinger C.T."/>
            <person name="Goeker M."/>
            <person name="Salamov A.A."/>
            <person name="Wisecaver J.H."/>
            <person name="Long T.M."/>
            <person name="Calvey C.H."/>
            <person name="Aerts A.L."/>
            <person name="Barry K.W."/>
            <person name="Choi C."/>
            <person name="Clum A."/>
            <person name="Coughlan A.Y."/>
            <person name="Deshpande S."/>
            <person name="Douglass A.P."/>
            <person name="Hanson S.J."/>
            <person name="Klenk H.-P."/>
            <person name="LaButti K.M."/>
            <person name="Lapidus A."/>
            <person name="Lindquist E.A."/>
            <person name="Lipzen A.M."/>
            <person name="Meier-Kolthoff J.P."/>
            <person name="Ohm R.A."/>
            <person name="Otillar R.P."/>
            <person name="Pangilinan J.L."/>
            <person name="Peng Y."/>
            <person name="Rokas A."/>
            <person name="Rosa C.A."/>
            <person name="Scheuner C."/>
            <person name="Sibirny A.A."/>
            <person name="Slot J.C."/>
            <person name="Stielow J.B."/>
            <person name="Sun H."/>
            <person name="Kurtzman C.P."/>
            <person name="Blackwell M."/>
            <person name="Grigoriev I.V."/>
            <person name="Jeffries T.W."/>
        </authorList>
    </citation>
    <scope>NUCLEOTIDE SEQUENCE [LARGE SCALE GENOMIC DNA]</scope>
    <source>
        <strain evidence="2 3">DSM 6958</strain>
    </source>
</reference>
<protein>
    <submittedName>
        <fullName evidence="2">Uncharacterized protein</fullName>
    </submittedName>
</protein>
<name>A0A1E3PGC1_9ASCO</name>
<evidence type="ECO:0000313" key="3">
    <source>
        <dbReference type="Proteomes" id="UP000095009"/>
    </source>
</evidence>
<dbReference type="EMBL" id="KV454413">
    <property type="protein sequence ID" value="ODQ63972.1"/>
    <property type="molecule type" value="Genomic_DNA"/>
</dbReference>